<dbReference type="Proteomes" id="UP000075359">
    <property type="component" value="Unassembled WGS sequence"/>
</dbReference>
<dbReference type="RefSeq" id="WP_067328976.1">
    <property type="nucleotide sequence ID" value="NZ_LNKT01000002.1"/>
</dbReference>
<evidence type="ECO:0000313" key="3">
    <source>
        <dbReference type="EMBL" id="KYJ87254.1"/>
    </source>
</evidence>
<name>A0A151CII6_9BACT</name>
<protein>
    <recommendedName>
        <fullName evidence="2">Transglycosylase SLT domain-containing protein</fullName>
    </recommendedName>
</protein>
<dbReference type="SUPFAM" id="SSF53955">
    <property type="entry name" value="Lysozyme-like"/>
    <property type="match status" value="1"/>
</dbReference>
<dbReference type="Gene3D" id="1.10.530.10">
    <property type="match status" value="1"/>
</dbReference>
<organism evidence="3 4">
    <name type="scientific">Sulfurovum riftiae</name>
    <dbReference type="NCBI Taxonomy" id="1630136"/>
    <lineage>
        <taxon>Bacteria</taxon>
        <taxon>Pseudomonadati</taxon>
        <taxon>Campylobacterota</taxon>
        <taxon>Epsilonproteobacteria</taxon>
        <taxon>Campylobacterales</taxon>
        <taxon>Sulfurovaceae</taxon>
        <taxon>Sulfurovum</taxon>
    </lineage>
</organism>
<keyword evidence="1" id="KW-0732">Signal</keyword>
<dbReference type="AlphaFoldDB" id="A0A151CII6"/>
<feature type="domain" description="Transglycosylase SLT" evidence="2">
    <location>
        <begin position="46"/>
        <end position="136"/>
    </location>
</feature>
<dbReference type="EMBL" id="LNKT01000002">
    <property type="protein sequence ID" value="KYJ87254.1"/>
    <property type="molecule type" value="Genomic_DNA"/>
</dbReference>
<comment type="caution">
    <text evidence="3">The sequence shown here is derived from an EMBL/GenBank/DDBJ whole genome shotgun (WGS) entry which is preliminary data.</text>
</comment>
<feature type="signal peptide" evidence="1">
    <location>
        <begin position="1"/>
        <end position="41"/>
    </location>
</feature>
<proteinExistence type="predicted"/>
<feature type="chain" id="PRO_5007578558" description="Transglycosylase SLT domain-containing protein" evidence="1">
    <location>
        <begin position="42"/>
        <end position="197"/>
    </location>
</feature>
<gene>
    <name evidence="3" type="ORF">AS592_02625</name>
</gene>
<evidence type="ECO:0000313" key="4">
    <source>
        <dbReference type="Proteomes" id="UP000075359"/>
    </source>
</evidence>
<dbReference type="Pfam" id="PF01464">
    <property type="entry name" value="SLT"/>
    <property type="match status" value="1"/>
</dbReference>
<keyword evidence="4" id="KW-1185">Reference proteome</keyword>
<dbReference type="InterPro" id="IPR023346">
    <property type="entry name" value="Lysozyme-like_dom_sf"/>
</dbReference>
<evidence type="ECO:0000259" key="2">
    <source>
        <dbReference type="Pfam" id="PF01464"/>
    </source>
</evidence>
<accession>A0A151CII6</accession>
<reference evidence="3 4" key="1">
    <citation type="submission" date="2015-11" db="EMBL/GenBank/DDBJ databases">
        <title>Draft genome of Sulfurovum riftiae 1812E, a member of the Epsilonproteobacteria isolated from the tube of the deep-sea hydrothermal vent tubewom Riftia pachyptila.</title>
        <authorList>
            <person name="Vetriani C."/>
            <person name="Giovannelli D."/>
        </authorList>
    </citation>
    <scope>NUCLEOTIDE SEQUENCE [LARGE SCALE GENOMIC DNA]</scope>
    <source>
        <strain evidence="3 4">1812E</strain>
    </source>
</reference>
<evidence type="ECO:0000256" key="1">
    <source>
        <dbReference type="SAM" id="SignalP"/>
    </source>
</evidence>
<dbReference type="InterPro" id="IPR008258">
    <property type="entry name" value="Transglycosylase_SLT_dom_1"/>
</dbReference>
<sequence>MTKMKQTHSKTLLSRLTRKLFTSKFYALLATFVLTTTSSHAYAKLAKTAGLKPETMRQIVKKVVKVESTTGNYHTRNRKSGAYGRYQIMPKTARAYAKKLKIPYSKWKLPKNQDRIFEAIMADNIRSLKRNGLKVNAFSIYGTHQQGAGGFKAIMKNKKLSKKLERNLRHNLPKRLSRVPRHKLKLAWVNYWKKKFS</sequence>